<evidence type="ECO:0000313" key="21">
    <source>
        <dbReference type="Proteomes" id="UP000046680"/>
    </source>
</evidence>
<evidence type="ECO:0000313" key="13">
    <source>
        <dbReference type="EMBL" id="MBP0683230.1"/>
    </source>
</evidence>
<dbReference type="EMBL" id="CSAJ01000464">
    <property type="protein sequence ID" value="COW69988.1"/>
    <property type="molecule type" value="Genomic_DNA"/>
</dbReference>
<dbReference type="Proteomes" id="UP000046947">
    <property type="component" value="Unassembled WGS sequence"/>
</dbReference>
<dbReference type="EMBL" id="CNFT01000138">
    <property type="protein sequence ID" value="CKR19195.1"/>
    <property type="molecule type" value="Genomic_DNA"/>
</dbReference>
<reference evidence="14 29" key="6">
    <citation type="submission" date="2017-02" db="EMBL/GenBank/DDBJ databases">
        <title>Protein polymorphisms may explain contrasting epidemiological fitness of two variants of a multidrug-resistant Mycobacterium tuberculosis strain.</title>
        <authorList>
            <person name="Bigi M.M."/>
            <person name="Lopez B."/>
            <person name="Blanco F.C."/>
            <person name="Sasiain M.C."/>
            <person name="De La Barrera S."/>
            <person name="Ritacco V."/>
            <person name="Bigi F."/>
            <person name="Soria M.A."/>
        </authorList>
    </citation>
    <scope>NUCLEOTIDE SEQUENCE [LARGE SCALE GENOMIC DNA]</scope>
    <source>
        <strain evidence="14 29">6548</strain>
    </source>
</reference>
<dbReference type="AlphaFoldDB" id="A0A045K0Y8"/>
<evidence type="ECO:0000313" key="30">
    <source>
        <dbReference type="Proteomes" id="UP000256381"/>
    </source>
</evidence>
<evidence type="ECO:0000313" key="32">
    <source>
        <dbReference type="Proteomes" id="UP000671119"/>
    </source>
</evidence>
<evidence type="ECO:0000313" key="11">
    <source>
        <dbReference type="EMBL" id="COW29103.1"/>
    </source>
</evidence>
<reference evidence="14 29" key="4">
    <citation type="submission" date="2016-04" db="EMBL/GenBank/DDBJ databases">
        <authorList>
            <person name="Bigi M."/>
            <person name="Bigi F."/>
            <person name="Soria M.A."/>
        </authorList>
    </citation>
    <scope>NUCLEOTIDE SEQUENCE [LARGE SCALE GENOMIC DNA]</scope>
    <source>
        <strain evidence="14 29">6548</strain>
    </source>
</reference>
<reference evidence="7 27" key="1">
    <citation type="submission" date="2015-03" db="EMBL/GenBank/DDBJ databases">
        <authorList>
            <consortium name="Pathogen Informatics"/>
            <person name="Murphy D."/>
        </authorList>
    </citation>
    <scope>NUCLEOTIDE SEQUENCE [LARGE SCALE GENOMIC DNA]</scope>
    <source>
        <strain evidence="7 27">0268S</strain>
    </source>
</reference>
<evidence type="ECO:0000313" key="29">
    <source>
        <dbReference type="Proteomes" id="UP000189452"/>
    </source>
</evidence>
<evidence type="ECO:0000313" key="12">
    <source>
        <dbReference type="EMBL" id="COW69988.1"/>
    </source>
</evidence>
<evidence type="ECO:0000313" key="4">
    <source>
        <dbReference type="EMBL" id="CKR19195.1"/>
    </source>
</evidence>
<dbReference type="EMBL" id="LWDQ01000001">
    <property type="protein sequence ID" value="OMH60547.1"/>
    <property type="molecule type" value="Genomic_DNA"/>
</dbReference>
<evidence type="ECO:0000313" key="28">
    <source>
        <dbReference type="Proteomes" id="UP000050164"/>
    </source>
</evidence>
<evidence type="ECO:0000313" key="15">
    <source>
        <dbReference type="EMBL" id="REQ52023.1"/>
    </source>
</evidence>
<name>A0A045K0Y8_MYCTX</name>
<dbReference type="EMBL" id="CSAD01000134">
    <property type="protein sequence ID" value="COV20164.1"/>
    <property type="molecule type" value="Genomic_DNA"/>
</dbReference>
<gene>
    <name evidence="16" type="primary">vapB41</name>
    <name evidence="14" type="ORF">A4S10_02727</name>
    <name evidence="16" type="ORF">DKC2_2739</name>
    <name evidence="15" type="ORF">DSJ38_11030</name>
    <name evidence="3" type="ORF">ERS007657_00854</name>
    <name evidence="8" type="ORF">ERS007661_01170</name>
    <name evidence="9" type="ORF">ERS007679_01296</name>
    <name evidence="1" type="ORF">ERS007681_01391</name>
    <name evidence="2" type="ORF">ERS007688_02767</name>
    <name evidence="11" type="ORF">ERS007703_03295</name>
    <name evidence="12" type="ORF">ERS007720_03110</name>
    <name evidence="10" type="ORF">ERS007741_01611</name>
    <name evidence="6" type="ORF">ERS027646_02112</name>
    <name evidence="4" type="ORF">ERS027659_00889</name>
    <name evidence="5" type="ORF">ERS027661_00948</name>
    <name evidence="7" type="ORF">ERS094118_02149</name>
    <name evidence="13" type="ORF">J8J21_08865</name>
</gene>
<dbReference type="EMBL" id="CFOH01000504">
    <property type="protein sequence ID" value="CFE59242.1"/>
    <property type="molecule type" value="Genomic_DNA"/>
</dbReference>
<organism evidence="7 27">
    <name type="scientific">Mycobacterium tuberculosis</name>
    <dbReference type="NCBI Taxonomy" id="1773"/>
    <lineage>
        <taxon>Bacteria</taxon>
        <taxon>Bacillati</taxon>
        <taxon>Actinomycetota</taxon>
        <taxon>Actinomycetes</taxon>
        <taxon>Mycobacteriales</taxon>
        <taxon>Mycobacteriaceae</taxon>
        <taxon>Mycobacterium</taxon>
        <taxon>Mycobacterium tuberculosis complex</taxon>
    </lineage>
</organism>
<reference evidence="15 30" key="5">
    <citation type="journal article" date="2017" name="N. Engl. J. Med.">
        <title>Transmission of Extensively Drug-Resistant Tuberculosis in South Africa.</title>
        <authorList>
            <person name="Shah N.S."/>
            <person name="Auld S.C."/>
            <person name="Brust J.C."/>
            <person name="Mathema B."/>
            <person name="Ismail N."/>
            <person name="Moodley P."/>
            <person name="Mlisana K."/>
            <person name="Allana S."/>
            <person name="Campbell A."/>
            <person name="Mthiyane T."/>
            <person name="Morris N."/>
            <person name="Mpangase P."/>
            <person name="van der Meulen H."/>
            <person name="Omar S.V."/>
            <person name="Brown T.S."/>
            <person name="Narechania A."/>
            <person name="Shaskina E."/>
            <person name="Kapwata T."/>
            <person name="Kreiswirth B."/>
            <person name="Gandhi N.R."/>
        </authorList>
    </citation>
    <scope>NUCLEOTIDE SEQUENCE [LARGE SCALE GENOMIC DNA]</scope>
    <source>
        <strain evidence="15 30">32301_S10</strain>
    </source>
</reference>
<dbReference type="Proteomes" id="UP000048948">
    <property type="component" value="Unassembled WGS sequence"/>
</dbReference>
<dbReference type="Proteomes" id="UP000300237">
    <property type="component" value="Chromosome"/>
</dbReference>
<reference evidence="16 31" key="8">
    <citation type="submission" date="2018-08" db="EMBL/GenBank/DDBJ databases">
        <authorList>
            <person name="Fokvardsen B D."/>
            <person name="Norman A."/>
        </authorList>
    </citation>
    <scope>NUCLEOTIDE SEQUENCE [LARGE SCALE GENOMIC DNA]</scope>
    <source>
        <strain evidence="16 31">DKC2</strain>
    </source>
</reference>
<reference evidence="15" key="7">
    <citation type="submission" date="2018-07" db="EMBL/GenBank/DDBJ databases">
        <authorList>
            <person name="Shah S."/>
            <person name="Brown T."/>
            <person name="Auld S."/>
            <person name="Bratton K."/>
            <person name="Narechania A."/>
            <person name="Mathema B."/>
            <person name="Gandhi N."/>
        </authorList>
    </citation>
    <scope>NUCLEOTIDE SEQUENCE</scope>
    <source>
        <strain evidence="15">32301_S10</strain>
    </source>
</reference>
<dbReference type="Proteomes" id="UP000045842">
    <property type="component" value="Unassembled WGS sequence"/>
</dbReference>
<evidence type="ECO:0000313" key="14">
    <source>
        <dbReference type="EMBL" id="OMH60547.1"/>
    </source>
</evidence>
<evidence type="ECO:0000313" key="24">
    <source>
        <dbReference type="Proteomes" id="UP000048600"/>
    </source>
</evidence>
<dbReference type="Proteomes" id="UP000044938">
    <property type="component" value="Unassembled WGS sequence"/>
</dbReference>
<evidence type="ECO:0000313" key="9">
    <source>
        <dbReference type="EMBL" id="COV20164.1"/>
    </source>
</evidence>
<proteinExistence type="predicted"/>
<evidence type="ECO:0000313" key="31">
    <source>
        <dbReference type="Proteomes" id="UP000300237"/>
    </source>
</evidence>
<dbReference type="Proteomes" id="UP000189452">
    <property type="component" value="Chromosome"/>
</dbReference>
<reference evidence="17 18" key="3">
    <citation type="submission" date="2015-03" db="EMBL/GenBank/DDBJ databases">
        <authorList>
            <consortium name="Pathogen Informatics"/>
        </authorList>
    </citation>
    <scope>NUCLEOTIDE SEQUENCE [LARGE SCALE GENOMIC DNA]</scope>
    <source>
        <strain evidence="6 25">Bir 172</strain>
        <strain evidence="4 28">Bir 185</strain>
        <strain evidence="5 26">Bir 187</strain>
        <strain evidence="3 21">C09601061</strain>
        <strain evidence="8 18">D00501624</strain>
        <strain evidence="9 20">G09801536</strain>
        <strain evidence="1 23">G09901357</strain>
        <strain evidence="2 22">H09601792</strain>
        <strain evidence="17">K00500041</strain>
        <strain evidence="12 19">M09401471</strain>
        <strain evidence="10 24">P00601463</strain>
    </source>
</reference>
<dbReference type="Proteomes" id="UP000050164">
    <property type="component" value="Unassembled WGS sequence"/>
</dbReference>
<accession>A0A045K0Y8</accession>
<evidence type="ECO:0000313" key="18">
    <source>
        <dbReference type="Proteomes" id="UP000039217"/>
    </source>
</evidence>
<evidence type="ECO:0000313" key="26">
    <source>
        <dbReference type="Proteomes" id="UP000049023"/>
    </source>
</evidence>
<protein>
    <submittedName>
        <fullName evidence="13">Antitoxin VapB41</fullName>
    </submittedName>
    <submittedName>
        <fullName evidence="7">Conserved protein of uncharacterized function, possible antitoxin</fullName>
    </submittedName>
</protein>
<evidence type="ECO:0000313" key="20">
    <source>
        <dbReference type="Proteomes" id="UP000045842"/>
    </source>
</evidence>
<evidence type="ECO:0000313" key="25">
    <source>
        <dbReference type="Proteomes" id="UP000048948"/>
    </source>
</evidence>
<dbReference type="Proteomes" id="UP000671119">
    <property type="component" value="Unassembled WGS sequence"/>
</dbReference>
<dbReference type="Proteomes" id="UP000039217">
    <property type="component" value="Unassembled WGS sequence"/>
</dbReference>
<dbReference type="Proteomes" id="UP000048600">
    <property type="component" value="Unassembled WGS sequence"/>
</dbReference>
<dbReference type="EMBL" id="CGCX01000220">
    <property type="protein sequence ID" value="CFR70199.1"/>
    <property type="molecule type" value="Genomic_DNA"/>
</dbReference>
<evidence type="ECO:0000313" key="2">
    <source>
        <dbReference type="EMBL" id="CFE59242.1"/>
    </source>
</evidence>
<dbReference type="EMBL" id="LR027516">
    <property type="protein sequence ID" value="VCU50887.1"/>
    <property type="molecule type" value="Genomic_DNA"/>
</dbReference>
<dbReference type="EMBL" id="CNFU01000139">
    <property type="protein sequence ID" value="CKR28745.1"/>
    <property type="molecule type" value="Genomic_DNA"/>
</dbReference>
<dbReference type="EMBL" id="CFOE01000138">
    <property type="protein sequence ID" value="CFE39020.1"/>
    <property type="molecule type" value="Genomic_DNA"/>
</dbReference>
<evidence type="ECO:0000313" key="7">
    <source>
        <dbReference type="EMBL" id="CLW22186.1"/>
    </source>
</evidence>
<dbReference type="EMBL" id="CSAE01000435">
    <property type="protein sequence ID" value="COW29103.1"/>
    <property type="molecule type" value="Genomic_DNA"/>
</dbReference>
<evidence type="ECO:0000313" key="16">
    <source>
        <dbReference type="EMBL" id="VCU50887.1"/>
    </source>
</evidence>
<evidence type="ECO:0000313" key="19">
    <source>
        <dbReference type="Proteomes" id="UP000044938"/>
    </source>
</evidence>
<dbReference type="GO" id="GO:0006355">
    <property type="term" value="P:regulation of DNA-templated transcription"/>
    <property type="evidence" value="ECO:0007669"/>
    <property type="project" value="InterPro"/>
</dbReference>
<evidence type="ECO:0000313" key="3">
    <source>
        <dbReference type="EMBL" id="CFR70199.1"/>
    </source>
</evidence>
<dbReference type="EMBL" id="JAGIZI010000011">
    <property type="protein sequence ID" value="MBP0683230.1"/>
    <property type="molecule type" value="Genomic_DNA"/>
</dbReference>
<evidence type="ECO:0000313" key="5">
    <source>
        <dbReference type="EMBL" id="CKR28745.1"/>
    </source>
</evidence>
<dbReference type="EMBL" id="QTBD01000148">
    <property type="protein sequence ID" value="REQ52023.1"/>
    <property type="molecule type" value="Genomic_DNA"/>
</dbReference>
<evidence type="ECO:0000313" key="1">
    <source>
        <dbReference type="EMBL" id="CFE39020.1"/>
    </source>
</evidence>
<evidence type="ECO:0000313" key="10">
    <source>
        <dbReference type="EMBL" id="COW14076.1"/>
    </source>
</evidence>
<dbReference type="SUPFAM" id="SSF47598">
    <property type="entry name" value="Ribbon-helix-helix"/>
    <property type="match status" value="1"/>
</dbReference>
<dbReference type="STRING" id="115862.BBG46_13640"/>
<sequence>MKTTLDLPDELMRAIKVRAAQQGRKMKDVVTELLRSGLSQTHSGAPIPTPRRVQLPLVHCGGAATREQEMTPERVAAALLDQEAQWWSGHDDAAL</sequence>
<dbReference type="Gene3D" id="1.10.1220.10">
    <property type="entry name" value="Met repressor-like"/>
    <property type="match status" value="1"/>
</dbReference>
<reference evidence="11" key="2">
    <citation type="submission" date="2015-03" db="EMBL/GenBank/DDBJ databases">
        <authorList>
            <person name="Murphy D."/>
        </authorList>
    </citation>
    <scope>NUCLEOTIDE SEQUENCE [LARGE SCALE GENOMIC DNA]</scope>
    <source>
        <strain evidence="11">K00500041</strain>
    </source>
</reference>
<evidence type="ECO:0000313" key="17">
    <source>
        <dbReference type="Proteomes" id="UP000038802"/>
    </source>
</evidence>
<dbReference type="EMBL" id="CNGE01000362">
    <property type="protein sequence ID" value="CKS57866.1"/>
    <property type="molecule type" value="Genomic_DNA"/>
</dbReference>
<dbReference type="InterPro" id="IPR010985">
    <property type="entry name" value="Ribbon_hlx_hlx"/>
</dbReference>
<dbReference type="SMR" id="A0A045K0Y8"/>
<dbReference type="Proteomes" id="UP000050139">
    <property type="component" value="Unassembled WGS sequence"/>
</dbReference>
<dbReference type="EMBL" id="COPH01000014">
    <property type="protein sequence ID" value="CLW22186.1"/>
    <property type="molecule type" value="Genomic_DNA"/>
</dbReference>
<evidence type="ECO:0000313" key="27">
    <source>
        <dbReference type="Proteomes" id="UP000050139"/>
    </source>
</evidence>
<dbReference type="RefSeq" id="WP_003413456.1">
    <property type="nucleotide sequence ID" value="NZ_AP017901.1"/>
</dbReference>
<dbReference type="EMBL" id="CHKL01000145">
    <property type="protein sequence ID" value="COW14076.1"/>
    <property type="molecule type" value="Genomic_DNA"/>
</dbReference>
<dbReference type="Proteomes" id="UP000049023">
    <property type="component" value="Unassembled WGS sequence"/>
</dbReference>
<dbReference type="PATRIC" id="fig|1773.206.peg.3005"/>
<dbReference type="Proteomes" id="UP000256381">
    <property type="component" value="Unassembled WGS sequence"/>
</dbReference>
<evidence type="ECO:0000313" key="23">
    <source>
        <dbReference type="Proteomes" id="UP000048289"/>
    </source>
</evidence>
<dbReference type="Proteomes" id="UP000046680">
    <property type="component" value="Unassembled WGS sequence"/>
</dbReference>
<reference evidence="13 32" key="9">
    <citation type="submission" date="2021-03" db="EMBL/GenBank/DDBJ databases">
        <title>Whole Genome Sequencing of Mycobacterium tuberculosis clinical isolates from Arunachal Pradesh, India.</title>
        <authorList>
            <person name="Singh S."/>
            <person name="Mudliar S.R."/>
            <person name="Kulsum U."/>
            <person name="Rufai S.B."/>
            <person name="Singh P.K."/>
            <person name="Umpo M."/>
            <person name="Nyori M."/>
        </authorList>
    </citation>
    <scope>NUCLEOTIDE SEQUENCE [LARGE SCALE GENOMIC DNA]</scope>
    <source>
        <strain evidence="13 32">OMICS/BPL/0142/20/SP</strain>
    </source>
</reference>
<dbReference type="Proteomes" id="UP000038802">
    <property type="component" value="Unassembled WGS sequence"/>
</dbReference>
<evidence type="ECO:0000313" key="8">
    <source>
        <dbReference type="EMBL" id="CNU78258.1"/>
    </source>
</evidence>
<evidence type="ECO:0000313" key="22">
    <source>
        <dbReference type="Proteomes" id="UP000046947"/>
    </source>
</evidence>
<dbReference type="EMBL" id="CQQC01000297">
    <property type="protein sequence ID" value="CNU78258.1"/>
    <property type="molecule type" value="Genomic_DNA"/>
</dbReference>
<dbReference type="InterPro" id="IPR013321">
    <property type="entry name" value="Arc_rbn_hlx_hlx"/>
</dbReference>
<dbReference type="Proteomes" id="UP000048289">
    <property type="component" value="Unassembled WGS sequence"/>
</dbReference>
<evidence type="ECO:0000313" key="6">
    <source>
        <dbReference type="EMBL" id="CKS57866.1"/>
    </source>
</evidence>